<dbReference type="InterPro" id="IPR051673">
    <property type="entry name" value="SSDNA_exonuclease_RecJ"/>
</dbReference>
<evidence type="ECO:0000259" key="9">
    <source>
        <dbReference type="Pfam" id="PF10141"/>
    </source>
</evidence>
<organism evidence="11 12">
    <name type="scientific">Fructobacillus apis</name>
    <dbReference type="NCBI Taxonomy" id="2935017"/>
    <lineage>
        <taxon>Bacteria</taxon>
        <taxon>Bacillati</taxon>
        <taxon>Bacillota</taxon>
        <taxon>Bacilli</taxon>
        <taxon>Lactobacillales</taxon>
        <taxon>Lactobacillaceae</taxon>
        <taxon>Fructobacillus</taxon>
    </lineage>
</organism>
<evidence type="ECO:0000259" key="10">
    <source>
        <dbReference type="Pfam" id="PF17768"/>
    </source>
</evidence>
<evidence type="ECO:0000256" key="3">
    <source>
        <dbReference type="ARBA" id="ARBA00022722"/>
    </source>
</evidence>
<dbReference type="Pfam" id="PF02272">
    <property type="entry name" value="DHHA1"/>
    <property type="match status" value="1"/>
</dbReference>
<dbReference type="InterPro" id="IPR041122">
    <property type="entry name" value="RecJ_OB"/>
</dbReference>
<name>A0ABT0ZQD0_9LACO</name>
<keyword evidence="4" id="KW-0378">Hydrolase</keyword>
<comment type="caution">
    <text evidence="11">The sequence shown here is derived from an EMBL/GenBank/DDBJ whole genome shotgun (WGS) entry which is preliminary data.</text>
</comment>
<dbReference type="SUPFAM" id="SSF64182">
    <property type="entry name" value="DHH phosphoesterases"/>
    <property type="match status" value="1"/>
</dbReference>
<proteinExistence type="inferred from homology"/>
<dbReference type="GO" id="GO:0004527">
    <property type="term" value="F:exonuclease activity"/>
    <property type="evidence" value="ECO:0007669"/>
    <property type="project" value="UniProtKB-KW"/>
</dbReference>
<evidence type="ECO:0000313" key="11">
    <source>
        <dbReference type="EMBL" id="MCO0832199.1"/>
    </source>
</evidence>
<feature type="domain" description="Single-stranded-DNA-specific exonuclease RecJ C-terminal" evidence="9">
    <location>
        <begin position="617"/>
        <end position="693"/>
    </location>
</feature>
<feature type="domain" description="DHHA1" evidence="8">
    <location>
        <begin position="355"/>
        <end position="444"/>
    </location>
</feature>
<dbReference type="Gene3D" id="3.90.1640.30">
    <property type="match status" value="1"/>
</dbReference>
<dbReference type="InterPro" id="IPR038763">
    <property type="entry name" value="DHH_sf"/>
</dbReference>
<dbReference type="Pfam" id="PF10141">
    <property type="entry name" value="ssDNA-exonuc_C"/>
    <property type="match status" value="1"/>
</dbReference>
<dbReference type="EMBL" id="JAMWYK010000003">
    <property type="protein sequence ID" value="MCO0832199.1"/>
    <property type="molecule type" value="Genomic_DNA"/>
</dbReference>
<keyword evidence="5 11" id="KW-0269">Exonuclease</keyword>
<evidence type="ECO:0000259" key="8">
    <source>
        <dbReference type="Pfam" id="PF02272"/>
    </source>
</evidence>
<protein>
    <recommendedName>
        <fullName evidence="2">Single-stranded-DNA-specific exonuclease RecJ</fullName>
    </recommendedName>
</protein>
<gene>
    <name evidence="11" type="primary">recJ</name>
    <name evidence="11" type="ORF">NFX39_03735</name>
</gene>
<dbReference type="RefSeq" id="WP_252443133.1">
    <property type="nucleotide sequence ID" value="NZ_JAMWYK010000003.1"/>
</dbReference>
<evidence type="ECO:0000256" key="2">
    <source>
        <dbReference type="ARBA" id="ARBA00019841"/>
    </source>
</evidence>
<dbReference type="Proteomes" id="UP001523234">
    <property type="component" value="Unassembled WGS sequence"/>
</dbReference>
<accession>A0ABT0ZQD0</accession>
<dbReference type="InterPro" id="IPR001667">
    <property type="entry name" value="DDH_dom"/>
</dbReference>
<dbReference type="Pfam" id="PF17768">
    <property type="entry name" value="RecJ_OB"/>
    <property type="match status" value="1"/>
</dbReference>
<dbReference type="Gene3D" id="3.10.310.30">
    <property type="match status" value="1"/>
</dbReference>
<evidence type="ECO:0000259" key="7">
    <source>
        <dbReference type="Pfam" id="PF01368"/>
    </source>
</evidence>
<keyword evidence="3" id="KW-0540">Nuclease</keyword>
<comment type="similarity">
    <text evidence="1">Belongs to the RecJ family.</text>
</comment>
<evidence type="ECO:0000256" key="1">
    <source>
        <dbReference type="ARBA" id="ARBA00005915"/>
    </source>
</evidence>
<dbReference type="NCBIfam" id="TIGR00644">
    <property type="entry name" value="recJ"/>
    <property type="match status" value="1"/>
</dbReference>
<feature type="domain" description="RecJ OB" evidence="10">
    <location>
        <begin position="462"/>
        <end position="564"/>
    </location>
</feature>
<dbReference type="PANTHER" id="PTHR30255:SF2">
    <property type="entry name" value="SINGLE-STRANDED-DNA-SPECIFIC EXONUCLEASE RECJ"/>
    <property type="match status" value="1"/>
</dbReference>
<keyword evidence="12" id="KW-1185">Reference proteome</keyword>
<dbReference type="InterPro" id="IPR018779">
    <property type="entry name" value="RecJ_C"/>
</dbReference>
<evidence type="ECO:0000313" key="12">
    <source>
        <dbReference type="Proteomes" id="UP001523234"/>
    </source>
</evidence>
<evidence type="ECO:0000256" key="4">
    <source>
        <dbReference type="ARBA" id="ARBA00022801"/>
    </source>
</evidence>
<feature type="region of interest" description="Disordered" evidence="6">
    <location>
        <begin position="576"/>
        <end position="609"/>
    </location>
</feature>
<evidence type="ECO:0000256" key="6">
    <source>
        <dbReference type="SAM" id="MobiDB-lite"/>
    </source>
</evidence>
<dbReference type="Pfam" id="PF01368">
    <property type="entry name" value="DHH"/>
    <property type="match status" value="1"/>
</dbReference>
<sequence>MSRKWQEQEKPDSQKIQALKDPLGLGPVTAGFLVQKGIDTVKKAEAFLHPSFDQLHDPADFYQMDQAVERIQEGVFSGETILVYGDYDVDGLTSTTIMTEALTSLGADVVPYIPNRFNDGYGPNQETYKRLIEETGATLIITVDNGVSGKEPIAWAKEQGVDVVVTDHHALPDELPDAVAVVHPRHPEGKYGFGDLSGAGVAFKVAQAVLQDGMPAEDLSDLPIEFFDLVAMGAIADVVSLTDENRAFVTWGLKEIENNPRPGIAALLKGAKHQAGDRVLAETVGFKLAPRLNAIGRLGDGSLGLKLLMTKDPDEAKVLAKQVEEINDQRREISDKVFKEAKEQALSPEMADQPLLFVAGEDWHQGILGIVAARLTDVVCKPVVALTHVDGLYKGSGRSYGDFDLHAFLGDFQDDYASYGGHAGALGIAIEEDKLETVRKRVKEAGSGLTFEAEPLAVSLMVDPGMLTKDFYEQLEVLEPFGQGNSQPILGLKRVALTATSTMGKEKQHLKLAFNGGQGPVEALVFNNAELAAEGEGQKQADMAGKLGVNTFAGRTRLQLLLEDVAFPAGGANTSAAGQGVQATGQQAAGNANAGNGKKANKANPAASGKSRVLQASQAEFAQVYKYLYVHQEMNLVDNLKQVLLEVKIEEQQFKLMIQVFLDLGFVKMEAGRVLCIKQAQKKALSESRTYQRYFAG</sequence>
<dbReference type="PANTHER" id="PTHR30255">
    <property type="entry name" value="SINGLE-STRANDED-DNA-SPECIFIC EXONUCLEASE RECJ"/>
    <property type="match status" value="1"/>
</dbReference>
<feature type="domain" description="DDH" evidence="7">
    <location>
        <begin position="81"/>
        <end position="233"/>
    </location>
</feature>
<dbReference type="InterPro" id="IPR003156">
    <property type="entry name" value="DHHA1_dom"/>
</dbReference>
<dbReference type="InterPro" id="IPR004610">
    <property type="entry name" value="RecJ"/>
</dbReference>
<reference evidence="11 12" key="1">
    <citation type="submission" date="2022-06" db="EMBL/GenBank/DDBJ databases">
        <title>Fructobacillus taiwanensis sp. nov., isolated from the honeybee.</title>
        <authorList>
            <person name="Chen Y.-S."/>
            <person name="Wang L.-T."/>
            <person name="Lee Y.-S."/>
            <person name="Chang Y.-C."/>
            <person name="Wu H.-C."/>
            <person name="Liao C.-Y."/>
            <person name="Chen W.-H."/>
            <person name="Deng J.-N."/>
            <person name="Wang Y.-H."/>
        </authorList>
    </citation>
    <scope>NUCLEOTIDE SEQUENCE [LARGE SCALE GENOMIC DNA]</scope>
    <source>
        <strain evidence="11 12">W13</strain>
    </source>
</reference>
<evidence type="ECO:0000256" key="5">
    <source>
        <dbReference type="ARBA" id="ARBA00022839"/>
    </source>
</evidence>